<reference evidence="1" key="1">
    <citation type="journal article" date="2014" name="Front. Microbiol.">
        <title>High frequency of phylogenetically diverse reductive dehalogenase-homologous genes in deep subseafloor sedimentary metagenomes.</title>
        <authorList>
            <person name="Kawai M."/>
            <person name="Futagami T."/>
            <person name="Toyoda A."/>
            <person name="Takaki Y."/>
            <person name="Nishi S."/>
            <person name="Hori S."/>
            <person name="Arai W."/>
            <person name="Tsubouchi T."/>
            <person name="Morono Y."/>
            <person name="Uchiyama I."/>
            <person name="Ito T."/>
            <person name="Fujiyama A."/>
            <person name="Inagaki F."/>
            <person name="Takami H."/>
        </authorList>
    </citation>
    <scope>NUCLEOTIDE SEQUENCE</scope>
    <source>
        <strain evidence="1">Expedition CK06-06</strain>
    </source>
</reference>
<protein>
    <recommendedName>
        <fullName evidence="2">FAD/NAD(P)-binding domain-containing protein</fullName>
    </recommendedName>
</protein>
<evidence type="ECO:0008006" key="2">
    <source>
        <dbReference type="Google" id="ProtNLM"/>
    </source>
</evidence>
<accession>X1LFB1</accession>
<gene>
    <name evidence="1" type="ORF">S06H3_11778</name>
</gene>
<comment type="caution">
    <text evidence="1">The sequence shown here is derived from an EMBL/GenBank/DDBJ whole genome shotgun (WGS) entry which is preliminary data.</text>
</comment>
<organism evidence="1">
    <name type="scientific">marine sediment metagenome</name>
    <dbReference type="NCBI Taxonomy" id="412755"/>
    <lineage>
        <taxon>unclassified sequences</taxon>
        <taxon>metagenomes</taxon>
        <taxon>ecological metagenomes</taxon>
    </lineage>
</organism>
<proteinExistence type="predicted"/>
<name>X1LFB1_9ZZZZ</name>
<feature type="non-terminal residue" evidence="1">
    <location>
        <position position="1"/>
    </location>
</feature>
<dbReference type="AlphaFoldDB" id="X1LFB1"/>
<sequence length="65" mass="6680">AELLGLPVATDGFLKESDANFNPMGTGVENIFIAGVSQGPKDIPDSVAQASGAATKASIFMKKVR</sequence>
<dbReference type="EMBL" id="BARV01005796">
    <property type="protein sequence ID" value="GAI17803.1"/>
    <property type="molecule type" value="Genomic_DNA"/>
</dbReference>
<evidence type="ECO:0000313" key="1">
    <source>
        <dbReference type="EMBL" id="GAI17803.1"/>
    </source>
</evidence>